<dbReference type="Proteomes" id="UP000076761">
    <property type="component" value="Unassembled WGS sequence"/>
</dbReference>
<organism evidence="2 3">
    <name type="scientific">Neolentinus lepideus HHB14362 ss-1</name>
    <dbReference type="NCBI Taxonomy" id="1314782"/>
    <lineage>
        <taxon>Eukaryota</taxon>
        <taxon>Fungi</taxon>
        <taxon>Dikarya</taxon>
        <taxon>Basidiomycota</taxon>
        <taxon>Agaricomycotina</taxon>
        <taxon>Agaricomycetes</taxon>
        <taxon>Gloeophyllales</taxon>
        <taxon>Gloeophyllaceae</taxon>
        <taxon>Neolentinus</taxon>
    </lineage>
</organism>
<feature type="region of interest" description="Disordered" evidence="1">
    <location>
        <begin position="103"/>
        <end position="151"/>
    </location>
</feature>
<evidence type="ECO:0000313" key="3">
    <source>
        <dbReference type="Proteomes" id="UP000076761"/>
    </source>
</evidence>
<keyword evidence="3" id="KW-1185">Reference proteome</keyword>
<evidence type="ECO:0000256" key="1">
    <source>
        <dbReference type="SAM" id="MobiDB-lite"/>
    </source>
</evidence>
<evidence type="ECO:0000313" key="2">
    <source>
        <dbReference type="EMBL" id="KZT28184.1"/>
    </source>
</evidence>
<dbReference type="AlphaFoldDB" id="A0A165UHV9"/>
<proteinExistence type="predicted"/>
<gene>
    <name evidence="2" type="ORF">NEOLEDRAFT_1129500</name>
</gene>
<feature type="non-terminal residue" evidence="2">
    <location>
        <position position="151"/>
    </location>
</feature>
<accession>A0A165UHV9</accession>
<feature type="compositionally biased region" description="Low complexity" evidence="1">
    <location>
        <begin position="110"/>
        <end position="123"/>
    </location>
</feature>
<sequence length="151" mass="16509">MMISDSSDSTVRVLGPRLRLDLILGPEIPAETTPTIDPSRLLTQRQYQLMQVTLWDNLERLQRQRETAEQRFREREAKRTAKRVAGHAEARIFHVGADAAPTIERDVTMGEGEALGSKGEASGSKGGPVRAEKTTKTARKSATNKALGGGV</sequence>
<dbReference type="InParanoid" id="A0A165UHV9"/>
<protein>
    <submittedName>
        <fullName evidence="2">Uncharacterized protein</fullName>
    </submittedName>
</protein>
<name>A0A165UHV9_9AGAM</name>
<dbReference type="EMBL" id="KV425558">
    <property type="protein sequence ID" value="KZT28184.1"/>
    <property type="molecule type" value="Genomic_DNA"/>
</dbReference>
<reference evidence="2 3" key="1">
    <citation type="journal article" date="2016" name="Mol. Biol. Evol.">
        <title>Comparative Genomics of Early-Diverging Mushroom-Forming Fungi Provides Insights into the Origins of Lignocellulose Decay Capabilities.</title>
        <authorList>
            <person name="Nagy L.G."/>
            <person name="Riley R."/>
            <person name="Tritt A."/>
            <person name="Adam C."/>
            <person name="Daum C."/>
            <person name="Floudas D."/>
            <person name="Sun H."/>
            <person name="Yadav J.S."/>
            <person name="Pangilinan J."/>
            <person name="Larsson K.H."/>
            <person name="Matsuura K."/>
            <person name="Barry K."/>
            <person name="Labutti K."/>
            <person name="Kuo R."/>
            <person name="Ohm R.A."/>
            <person name="Bhattacharya S.S."/>
            <person name="Shirouzu T."/>
            <person name="Yoshinaga Y."/>
            <person name="Martin F.M."/>
            <person name="Grigoriev I.V."/>
            <person name="Hibbett D.S."/>
        </authorList>
    </citation>
    <scope>NUCLEOTIDE SEQUENCE [LARGE SCALE GENOMIC DNA]</scope>
    <source>
        <strain evidence="2 3">HHB14362 ss-1</strain>
    </source>
</reference>